<dbReference type="PANTHER" id="PTHR10219:SF43">
    <property type="entry name" value="GLYCOLIPID TRANSFER PROTEIN DOMAIN-CONTAINING PROTEIN"/>
    <property type="match status" value="1"/>
</dbReference>
<dbReference type="GO" id="GO:0005829">
    <property type="term" value="C:cytosol"/>
    <property type="evidence" value="ECO:0007669"/>
    <property type="project" value="TreeGrafter"/>
</dbReference>
<dbReference type="STRING" id="947166.A0A1D1V233"/>
<evidence type="ECO:0000256" key="1">
    <source>
        <dbReference type="SAM" id="MobiDB-lite"/>
    </source>
</evidence>
<dbReference type="GO" id="GO:1902388">
    <property type="term" value="F:ceramide 1-phosphate transfer activity"/>
    <property type="evidence" value="ECO:0007669"/>
    <property type="project" value="TreeGrafter"/>
</dbReference>
<keyword evidence="4" id="KW-1185">Reference proteome</keyword>
<dbReference type="Proteomes" id="UP000186922">
    <property type="component" value="Unassembled WGS sequence"/>
</dbReference>
<dbReference type="GO" id="GO:1902387">
    <property type="term" value="F:ceramide 1-phosphate binding"/>
    <property type="evidence" value="ECO:0007669"/>
    <property type="project" value="TreeGrafter"/>
</dbReference>
<proteinExistence type="predicted"/>
<dbReference type="EMBL" id="BDGG01000003">
    <property type="protein sequence ID" value="GAU94910.1"/>
    <property type="molecule type" value="Genomic_DNA"/>
</dbReference>
<reference evidence="3 4" key="1">
    <citation type="journal article" date="2016" name="Nat. Commun.">
        <title>Extremotolerant tardigrade genome and improved radiotolerance of human cultured cells by tardigrade-unique protein.</title>
        <authorList>
            <person name="Hashimoto T."/>
            <person name="Horikawa D.D."/>
            <person name="Saito Y."/>
            <person name="Kuwahara H."/>
            <person name="Kozuka-Hata H."/>
            <person name="Shin-I T."/>
            <person name="Minakuchi Y."/>
            <person name="Ohishi K."/>
            <person name="Motoyama A."/>
            <person name="Aizu T."/>
            <person name="Enomoto A."/>
            <person name="Kondo K."/>
            <person name="Tanaka S."/>
            <person name="Hara Y."/>
            <person name="Koshikawa S."/>
            <person name="Sagara H."/>
            <person name="Miura T."/>
            <person name="Yokobori S."/>
            <person name="Miyagawa K."/>
            <person name="Suzuki Y."/>
            <person name="Kubo T."/>
            <person name="Oyama M."/>
            <person name="Kohara Y."/>
            <person name="Fujiyama A."/>
            <person name="Arakawa K."/>
            <person name="Katayama T."/>
            <person name="Toyoda A."/>
            <person name="Kunieda T."/>
        </authorList>
    </citation>
    <scope>NUCLEOTIDE SEQUENCE [LARGE SCALE GENOMIC DNA]</scope>
    <source>
        <strain evidence="3 4">YOKOZUNA-1</strain>
    </source>
</reference>
<dbReference type="PANTHER" id="PTHR10219">
    <property type="entry name" value="GLYCOLIPID TRANSFER PROTEIN-RELATED"/>
    <property type="match status" value="1"/>
</dbReference>
<feature type="domain" description="Glycolipid transfer protein" evidence="2">
    <location>
        <begin position="88"/>
        <end position="242"/>
    </location>
</feature>
<dbReference type="AlphaFoldDB" id="A0A1D1V233"/>
<dbReference type="OrthoDB" id="116883at2759"/>
<dbReference type="SUPFAM" id="SSF110004">
    <property type="entry name" value="Glycolipid transfer protein, GLTP"/>
    <property type="match status" value="1"/>
</dbReference>
<dbReference type="Gene3D" id="1.10.3520.10">
    <property type="entry name" value="Glycolipid transfer protein"/>
    <property type="match status" value="1"/>
</dbReference>
<evidence type="ECO:0000313" key="4">
    <source>
        <dbReference type="Proteomes" id="UP000186922"/>
    </source>
</evidence>
<organism evidence="3 4">
    <name type="scientific">Ramazzottius varieornatus</name>
    <name type="common">Water bear</name>
    <name type="synonym">Tardigrade</name>
    <dbReference type="NCBI Taxonomy" id="947166"/>
    <lineage>
        <taxon>Eukaryota</taxon>
        <taxon>Metazoa</taxon>
        <taxon>Ecdysozoa</taxon>
        <taxon>Tardigrada</taxon>
        <taxon>Eutardigrada</taxon>
        <taxon>Parachela</taxon>
        <taxon>Hypsibioidea</taxon>
        <taxon>Ramazzottiidae</taxon>
        <taxon>Ramazzottius</taxon>
    </lineage>
</organism>
<feature type="region of interest" description="Disordered" evidence="1">
    <location>
        <begin position="1"/>
        <end position="58"/>
    </location>
</feature>
<evidence type="ECO:0000313" key="3">
    <source>
        <dbReference type="EMBL" id="GAU94910.1"/>
    </source>
</evidence>
<protein>
    <recommendedName>
        <fullName evidence="2">Glycolipid transfer protein domain-containing protein</fullName>
    </recommendedName>
</protein>
<dbReference type="Pfam" id="PF08718">
    <property type="entry name" value="GLTP"/>
    <property type="match status" value="1"/>
</dbReference>
<evidence type="ECO:0000259" key="2">
    <source>
        <dbReference type="Pfam" id="PF08718"/>
    </source>
</evidence>
<accession>A0A1D1V233</accession>
<comment type="caution">
    <text evidence="3">The sequence shown here is derived from an EMBL/GenBank/DDBJ whole genome shotgun (WGS) entry which is preliminary data.</text>
</comment>
<name>A0A1D1V233_RAMVA</name>
<dbReference type="InterPro" id="IPR036497">
    <property type="entry name" value="GLTP_sf"/>
</dbReference>
<dbReference type="InterPro" id="IPR014830">
    <property type="entry name" value="Glycolipid_transfer_prot_dom"/>
</dbReference>
<gene>
    <name evidence="3" type="primary">RvY_06609-1</name>
    <name evidence="3" type="synonym">RvY_06609.1</name>
    <name evidence="3" type="ORF">RvY_06609</name>
</gene>
<sequence>MDNAQERRGTKSSPPLPTRSSNNGNEARLTGVDETDGTLLSHPHQRSLSENDLEVDQPSKYHFQPRDDGFDMLIVGRNFERCIESDEIDMGHYILAYRELERLFELMGSVFSFVGDDVKDKLSILEKHHKCPIRGLNYITVKSMMEFETAAPKERLEPGRPTNKTTIPSGSRTLLRLHRALDFIVLLMKGLIDAKDEDPVSTIAQEAYKQSLSKYHGWIVRNAAHLAMYALPSKVGLMEKISKHSYSDIGEYASRMTASMDPVYKRTDELYTEYKLHELP</sequence>
<dbReference type="GO" id="GO:0016020">
    <property type="term" value="C:membrane"/>
    <property type="evidence" value="ECO:0007669"/>
    <property type="project" value="TreeGrafter"/>
</dbReference>